<dbReference type="Proteomes" id="UP000256679">
    <property type="component" value="Unassembled WGS sequence"/>
</dbReference>
<proteinExistence type="predicted"/>
<gene>
    <name evidence="1" type="ORF">DIE28_12525</name>
</gene>
<protein>
    <submittedName>
        <fullName evidence="1">Uncharacterized protein</fullName>
    </submittedName>
</protein>
<name>A0A3D8P9A6_9RHOB</name>
<evidence type="ECO:0000313" key="1">
    <source>
        <dbReference type="EMBL" id="RDW12634.1"/>
    </source>
</evidence>
<evidence type="ECO:0000313" key="2">
    <source>
        <dbReference type="Proteomes" id="UP000256679"/>
    </source>
</evidence>
<dbReference type="RefSeq" id="WP_115756336.1">
    <property type="nucleotide sequence ID" value="NZ_QFCQ01000075.1"/>
</dbReference>
<sequence>MTTYPEIKPEARQRLDAFAAQTGTIPPEHVLIDEYGEGGTFTDEFLNYCRDTGLSLDWVWFGEGNQTVAREGGA</sequence>
<reference evidence="1 2" key="1">
    <citation type="submission" date="2018-05" db="EMBL/GenBank/DDBJ databases">
        <title>Whole genome sequencing of Paracoccus thiocyanatus SST.</title>
        <authorList>
            <person name="Ghosh W."/>
            <person name="Rameez M.J."/>
            <person name="Roy C."/>
        </authorList>
    </citation>
    <scope>NUCLEOTIDE SEQUENCE [LARGE SCALE GENOMIC DNA]</scope>
    <source>
        <strain evidence="1 2">SST</strain>
    </source>
</reference>
<keyword evidence="2" id="KW-1185">Reference proteome</keyword>
<dbReference type="AlphaFoldDB" id="A0A3D8P9A6"/>
<comment type="caution">
    <text evidence="1">The sequence shown here is derived from an EMBL/GenBank/DDBJ whole genome shotgun (WGS) entry which is preliminary data.</text>
</comment>
<dbReference type="EMBL" id="QFCQ01000075">
    <property type="protein sequence ID" value="RDW12634.1"/>
    <property type="molecule type" value="Genomic_DNA"/>
</dbReference>
<organism evidence="1 2">
    <name type="scientific">Paracoccus thiocyanatus</name>
    <dbReference type="NCBI Taxonomy" id="34006"/>
    <lineage>
        <taxon>Bacteria</taxon>
        <taxon>Pseudomonadati</taxon>
        <taxon>Pseudomonadota</taxon>
        <taxon>Alphaproteobacteria</taxon>
        <taxon>Rhodobacterales</taxon>
        <taxon>Paracoccaceae</taxon>
        <taxon>Paracoccus</taxon>
    </lineage>
</organism>
<accession>A0A3D8P9A6</accession>